<feature type="transmembrane region" description="Helical" evidence="1">
    <location>
        <begin position="530"/>
        <end position="550"/>
    </location>
</feature>
<gene>
    <name evidence="2" type="ORF">ISQ19_02215</name>
</gene>
<feature type="transmembrane region" description="Helical" evidence="1">
    <location>
        <begin position="872"/>
        <end position="892"/>
    </location>
</feature>
<evidence type="ECO:0000313" key="2">
    <source>
        <dbReference type="EMBL" id="MBL6761491.1"/>
    </source>
</evidence>
<accession>A0A937HEV1</accession>
<dbReference type="PANTHER" id="PTHR32063">
    <property type="match status" value="1"/>
</dbReference>
<proteinExistence type="predicted"/>
<keyword evidence="1" id="KW-1133">Transmembrane helix</keyword>
<dbReference type="InterPro" id="IPR027463">
    <property type="entry name" value="AcrB_DN_DC_subdom"/>
</dbReference>
<dbReference type="InterPro" id="IPR001036">
    <property type="entry name" value="Acrflvin-R"/>
</dbReference>
<feature type="transmembrane region" description="Helical" evidence="1">
    <location>
        <begin position="324"/>
        <end position="349"/>
    </location>
</feature>
<feature type="transmembrane region" description="Helical" evidence="1">
    <location>
        <begin position="383"/>
        <end position="407"/>
    </location>
</feature>
<dbReference type="Proteomes" id="UP000785783">
    <property type="component" value="Unassembled WGS sequence"/>
</dbReference>
<dbReference type="SUPFAM" id="SSF82866">
    <property type="entry name" value="Multidrug efflux transporter AcrB transmembrane domain"/>
    <property type="match status" value="2"/>
</dbReference>
<feature type="transmembrane region" description="Helical" evidence="1">
    <location>
        <begin position="926"/>
        <end position="950"/>
    </location>
</feature>
<evidence type="ECO:0000256" key="1">
    <source>
        <dbReference type="SAM" id="Phobius"/>
    </source>
</evidence>
<feature type="transmembrane region" description="Helical" evidence="1">
    <location>
        <begin position="428"/>
        <end position="450"/>
    </location>
</feature>
<feature type="transmembrane region" description="Helical" evidence="1">
    <location>
        <begin position="356"/>
        <end position="377"/>
    </location>
</feature>
<feature type="transmembrane region" description="Helical" evidence="1">
    <location>
        <begin position="1018"/>
        <end position="1041"/>
    </location>
</feature>
<dbReference type="Gene3D" id="1.20.1640.10">
    <property type="entry name" value="Multidrug efflux transporter AcrB transmembrane domain"/>
    <property type="match status" value="2"/>
</dbReference>
<dbReference type="GO" id="GO:0042910">
    <property type="term" value="F:xenobiotic transmembrane transporter activity"/>
    <property type="evidence" value="ECO:0007669"/>
    <property type="project" value="TreeGrafter"/>
</dbReference>
<keyword evidence="1" id="KW-0472">Membrane</keyword>
<feature type="transmembrane region" description="Helical" evidence="1">
    <location>
        <begin position="899"/>
        <end position="920"/>
    </location>
</feature>
<dbReference type="Pfam" id="PF00873">
    <property type="entry name" value="ACR_tran"/>
    <property type="match status" value="1"/>
</dbReference>
<feature type="transmembrane region" description="Helical" evidence="1">
    <location>
        <begin position="456"/>
        <end position="479"/>
    </location>
</feature>
<dbReference type="PRINTS" id="PR00702">
    <property type="entry name" value="ACRIFLAVINRP"/>
</dbReference>
<feature type="transmembrane region" description="Helical" evidence="1">
    <location>
        <begin position="978"/>
        <end position="998"/>
    </location>
</feature>
<organism evidence="2 3">
    <name type="scientific">PS1 clade bacterium</name>
    <dbReference type="NCBI Taxonomy" id="2175152"/>
    <lineage>
        <taxon>Bacteria</taxon>
        <taxon>Pseudomonadati</taxon>
        <taxon>Pseudomonadota</taxon>
        <taxon>Alphaproteobacteria</taxon>
        <taxon>PS1 clade</taxon>
    </lineage>
</organism>
<name>A0A937HEV1_9PROT</name>
<dbReference type="AlphaFoldDB" id="A0A937HEV1"/>
<keyword evidence="1" id="KW-0812">Transmembrane</keyword>
<dbReference type="SUPFAM" id="SSF82693">
    <property type="entry name" value="Multidrug efflux transporter AcrB pore domain, PN1, PN2, PC1 and PC2 subdomains"/>
    <property type="match status" value="2"/>
</dbReference>
<sequence length="1079" mass="118329">MFQFVTAAMDRSRAVLTILVALLLGGLTSYISLPREADPDIPIPIIYVGVVLPGISPVDAERLLVKPMELELRTLTGLKEMQSISAQNYGAVLLEFDVSFNKDQALLDVREKMDQVRPELPEDAEEPDVREFNAGLFPVIMVNLTSSASERELYRHAKALKEKISGMPNVLEANLIGQREEVLEIIIDPRAMENYNITSGELYNVLARNNQLIPAGAIDSGQGRFSLSVPGLIESEADVGQLPIKTRGDAVVRLSDIAEVRRTFKDQSIYARFNGQPTISIEVVKRLGANVVQTTQQVREVTNQFTGDWPDTIDIDFSSDISNFIFEMIGSLETSISNAIMLVMILVIAALGLRSALLVGLSIPTSFLVGFLIVDLMGMTLNMMIMFGFILSVGILVDGAIVVVEYADRKMAEGLERREAYAMASSRMFWPILSSTGTTLAAFGPMLFWPGVSGKFMSYLPITVIILLSASLATAMLFMPVIGGLVGRSEQEGDELLSSLSGESRINVREMKGMTGRYLRFLKMCMNWPIATLTSAAAVLSLVVVLYGQFNNGVEFSGSIEPWQANVLVKGRGNLSVEEADLATKLVENIILDIPGIQSAFSKAGPSIGGGDGAPNMGEGRIPADTIGLIRIEFTHFSTRPPATQIIREISERSRRFAGIEVEVKEAEQGPPAGKGIEIEIAGQDFDKLSAVSNMMTTYLKERDDLYVDVEDTLPLPGIEWSLSVDREAAGRFQADIATVGNVIQLVTNGILIGHYRPDDSDDEIEIRARYPYDARSFDRLDQLRVLTPAGNVPITNFVKREPVEKRDTINRIDGQRVIQVQAAMAINPETGQEYLATELENDFLQWMSTQDFVPSDVKWRLRGANEEAEEAAAFLVRAMIASLLLMFIILLMQFNSLYCTMLTLSTVVLSTIGVLLGMVLTGQVFSVIMTGTGVVALAGIVVNNSIVLIDTYQRLLETGMDKVDVILKTAGQRLRPILLTTVTTMIGLFPMAIQASINVFDRSVQFGEPTAAWWVQLSTAIIFGLGFSTLLTLILVPVMLHLPDYLRERFATLRGGSGLREAMRNTVQGSVKDDAPAE</sequence>
<reference evidence="2" key="1">
    <citation type="submission" date="2020-10" db="EMBL/GenBank/DDBJ databases">
        <title>Microbiome of the Black Sea water column analyzed by genome centric metagenomics.</title>
        <authorList>
            <person name="Cabello-Yeves P.J."/>
            <person name="Callieri C."/>
            <person name="Picazo A."/>
            <person name="Mehrshad M."/>
            <person name="Haro-Moreno J.M."/>
            <person name="Roda-Garcia J."/>
            <person name="Dzembekova N."/>
            <person name="Slabakova V."/>
            <person name="Slabakova N."/>
            <person name="Moncheva S."/>
            <person name="Rodriguez-Valera F."/>
        </authorList>
    </citation>
    <scope>NUCLEOTIDE SEQUENCE</scope>
    <source>
        <strain evidence="2">BS307-5m-G5</strain>
    </source>
</reference>
<evidence type="ECO:0000313" key="3">
    <source>
        <dbReference type="Proteomes" id="UP000785783"/>
    </source>
</evidence>
<dbReference type="PANTHER" id="PTHR32063:SF0">
    <property type="entry name" value="SWARMING MOTILITY PROTEIN SWRC"/>
    <property type="match status" value="1"/>
</dbReference>
<dbReference type="Gene3D" id="3.30.70.1320">
    <property type="entry name" value="Multidrug efflux transporter AcrB pore domain like"/>
    <property type="match status" value="1"/>
</dbReference>
<dbReference type="Gene3D" id="3.30.70.1430">
    <property type="entry name" value="Multidrug efflux transporter AcrB pore domain"/>
    <property type="match status" value="2"/>
</dbReference>
<dbReference type="Gene3D" id="3.30.70.1440">
    <property type="entry name" value="Multidrug efflux transporter AcrB pore domain"/>
    <property type="match status" value="1"/>
</dbReference>
<protein>
    <submittedName>
        <fullName evidence="2">Efflux RND transporter permease subunit</fullName>
    </submittedName>
</protein>
<dbReference type="GO" id="GO:0005886">
    <property type="term" value="C:plasma membrane"/>
    <property type="evidence" value="ECO:0007669"/>
    <property type="project" value="TreeGrafter"/>
</dbReference>
<comment type="caution">
    <text evidence="2">The sequence shown here is derived from an EMBL/GenBank/DDBJ whole genome shotgun (WGS) entry which is preliminary data.</text>
</comment>
<dbReference type="SUPFAM" id="SSF82714">
    <property type="entry name" value="Multidrug efflux transporter AcrB TolC docking domain, DN and DC subdomains"/>
    <property type="match status" value="1"/>
</dbReference>
<dbReference type="Gene3D" id="3.30.2090.10">
    <property type="entry name" value="Multidrug efflux transporter AcrB TolC docking domain, DN and DC subdomains"/>
    <property type="match status" value="2"/>
</dbReference>
<dbReference type="EMBL" id="JADHOK010000015">
    <property type="protein sequence ID" value="MBL6761491.1"/>
    <property type="molecule type" value="Genomic_DNA"/>
</dbReference>